<evidence type="ECO:0000256" key="2">
    <source>
        <dbReference type="ARBA" id="ARBA00022490"/>
    </source>
</evidence>
<sequence length="289" mass="32247">MKTAKLITMGCKVNQYDTQSMRETLRRNGYTIVDNETSQQQADLYLINTCTVTNAADQKARQAIRRAIRQHPNAKVLVTGCYAESDREAIEEIPGVTFVFGNREKADFQQYLDVLHTETASGARLETAPAEAPHTLNPLLAIEPVQHDAVREHARFSKGVSDAGKRTRALIKVQDGCSAFCTYCIIPYVRGRMTSRPLNDIADEAHRIADSGIKEVVITGVHLGAYGVDTDREKDIADILEHIHDIGGIERIRFSSIEPMYFPDTLGERMAALPKCMPHFSSPTPSRFR</sequence>
<dbReference type="InterPro" id="IPR058240">
    <property type="entry name" value="rSAM_sf"/>
</dbReference>
<evidence type="ECO:0000313" key="6">
    <source>
        <dbReference type="EMBL" id="CAI8044795.1"/>
    </source>
</evidence>
<dbReference type="FunFam" id="3.40.50.12160:FF:000004">
    <property type="entry name" value="Threonylcarbamoyladenosine tRNA methylthiotransferase MtaB"/>
    <property type="match status" value="1"/>
</dbReference>
<dbReference type="InterPro" id="IPR020612">
    <property type="entry name" value="Methylthiotransferase_CS"/>
</dbReference>
<keyword evidence="3" id="KW-0819">tRNA processing</keyword>
<dbReference type="GO" id="GO:0046872">
    <property type="term" value="F:metal ion binding"/>
    <property type="evidence" value="ECO:0007669"/>
    <property type="project" value="UniProtKB-KW"/>
</dbReference>
<dbReference type="InterPro" id="IPR005840">
    <property type="entry name" value="Ribosomal_uS12_MeSTrfase_RimO"/>
</dbReference>
<feature type="domain" description="Radical SAM core" evidence="5">
    <location>
        <begin position="163"/>
        <end position="289"/>
    </location>
</feature>
<dbReference type="SFLD" id="SFLDS00029">
    <property type="entry name" value="Radical_SAM"/>
    <property type="match status" value="1"/>
</dbReference>
<dbReference type="GO" id="GO:0005829">
    <property type="term" value="C:cytosol"/>
    <property type="evidence" value="ECO:0007669"/>
    <property type="project" value="TreeGrafter"/>
</dbReference>
<protein>
    <submittedName>
        <fullName evidence="6">Threonylcarbamoyladenosine tRNA methylthiotransferase MtaB</fullName>
    </submittedName>
</protein>
<dbReference type="GO" id="GO:0051539">
    <property type="term" value="F:4 iron, 4 sulfur cluster binding"/>
    <property type="evidence" value="ECO:0007669"/>
    <property type="project" value="UniProtKB-KW"/>
</dbReference>
<accession>A0AA35TAL6</accession>
<dbReference type="Proteomes" id="UP001174909">
    <property type="component" value="Unassembled WGS sequence"/>
</dbReference>
<dbReference type="InterPro" id="IPR007197">
    <property type="entry name" value="rSAM"/>
</dbReference>
<evidence type="ECO:0000256" key="3">
    <source>
        <dbReference type="ARBA" id="ARBA00022694"/>
    </source>
</evidence>
<comment type="caution">
    <text evidence="6">The sequence shown here is derived from an EMBL/GenBank/DDBJ whole genome shotgun (WGS) entry which is preliminary data.</text>
</comment>
<evidence type="ECO:0000313" key="7">
    <source>
        <dbReference type="Proteomes" id="UP001174909"/>
    </source>
</evidence>
<gene>
    <name evidence="6" type="ORF">GBAR_LOCUS24810</name>
</gene>
<comment type="cofactor">
    <cofactor evidence="1">
        <name>[4Fe-4S] cluster</name>
        <dbReference type="ChEBI" id="CHEBI:49883"/>
    </cofactor>
</comment>
<dbReference type="PROSITE" id="PS51918">
    <property type="entry name" value="RADICAL_SAM"/>
    <property type="match status" value="1"/>
</dbReference>
<reference evidence="6" key="1">
    <citation type="submission" date="2023-03" db="EMBL/GenBank/DDBJ databases">
        <authorList>
            <person name="Steffen K."/>
            <person name="Cardenas P."/>
        </authorList>
    </citation>
    <scope>NUCLEOTIDE SEQUENCE</scope>
</reference>
<keyword evidence="7" id="KW-1185">Reference proteome</keyword>
<dbReference type="SUPFAM" id="SSF102114">
    <property type="entry name" value="Radical SAM enzymes"/>
    <property type="match status" value="1"/>
</dbReference>
<dbReference type="PROSITE" id="PS01278">
    <property type="entry name" value="MTTASE_RADICAL"/>
    <property type="match status" value="1"/>
</dbReference>
<feature type="domain" description="MTTase N-terminal" evidence="4">
    <location>
        <begin position="2"/>
        <end position="117"/>
    </location>
</feature>
<proteinExistence type="predicted"/>
<name>A0AA35TAL6_GEOBA</name>
<dbReference type="InterPro" id="IPR023404">
    <property type="entry name" value="rSAM_horseshoe"/>
</dbReference>
<dbReference type="GO" id="GO:0035599">
    <property type="term" value="F:aspartic acid methylthiotransferase activity"/>
    <property type="evidence" value="ECO:0007669"/>
    <property type="project" value="TreeGrafter"/>
</dbReference>
<evidence type="ECO:0000259" key="4">
    <source>
        <dbReference type="PROSITE" id="PS51449"/>
    </source>
</evidence>
<dbReference type="InterPro" id="IPR038135">
    <property type="entry name" value="Methylthiotransferase_N_sf"/>
</dbReference>
<dbReference type="Gene3D" id="3.40.50.12160">
    <property type="entry name" value="Methylthiotransferase, N-terminal domain"/>
    <property type="match status" value="1"/>
</dbReference>
<dbReference type="EMBL" id="CASHTH010003423">
    <property type="protein sequence ID" value="CAI8044795.1"/>
    <property type="molecule type" value="Genomic_DNA"/>
</dbReference>
<evidence type="ECO:0000259" key="5">
    <source>
        <dbReference type="PROSITE" id="PS51918"/>
    </source>
</evidence>
<dbReference type="Pfam" id="PF04055">
    <property type="entry name" value="Radical_SAM"/>
    <property type="match status" value="1"/>
</dbReference>
<dbReference type="PROSITE" id="PS51449">
    <property type="entry name" value="MTTASE_N"/>
    <property type="match status" value="1"/>
</dbReference>
<dbReference type="Gene3D" id="3.80.30.20">
    <property type="entry name" value="tm_1862 like domain"/>
    <property type="match status" value="1"/>
</dbReference>
<dbReference type="PANTHER" id="PTHR43837:SF1">
    <property type="entry name" value="RIBOSOMAL PROTEIN US12 METHYLTHIOTRANSFERASE RIMO"/>
    <property type="match status" value="1"/>
</dbReference>
<keyword evidence="2" id="KW-0963">Cytoplasm</keyword>
<evidence type="ECO:0000256" key="1">
    <source>
        <dbReference type="ARBA" id="ARBA00001966"/>
    </source>
</evidence>
<dbReference type="Pfam" id="PF00919">
    <property type="entry name" value="UPF0004"/>
    <property type="match status" value="1"/>
</dbReference>
<dbReference type="PANTHER" id="PTHR43837">
    <property type="entry name" value="RIBOSOMAL PROTEIN S12 METHYLTHIOTRANSFERASE RIMO"/>
    <property type="match status" value="1"/>
</dbReference>
<dbReference type="GO" id="GO:0008033">
    <property type="term" value="P:tRNA processing"/>
    <property type="evidence" value="ECO:0007669"/>
    <property type="project" value="UniProtKB-KW"/>
</dbReference>
<dbReference type="InterPro" id="IPR013848">
    <property type="entry name" value="Methylthiotransferase_N"/>
</dbReference>
<dbReference type="AlphaFoldDB" id="A0AA35TAL6"/>
<organism evidence="6 7">
    <name type="scientific">Geodia barretti</name>
    <name type="common">Barrett's horny sponge</name>
    <dbReference type="NCBI Taxonomy" id="519541"/>
    <lineage>
        <taxon>Eukaryota</taxon>
        <taxon>Metazoa</taxon>
        <taxon>Porifera</taxon>
        <taxon>Demospongiae</taxon>
        <taxon>Heteroscleromorpha</taxon>
        <taxon>Tetractinellida</taxon>
        <taxon>Astrophorina</taxon>
        <taxon>Geodiidae</taxon>
        <taxon>Geodia</taxon>
    </lineage>
</organism>